<feature type="region of interest" description="Disordered" evidence="1">
    <location>
        <begin position="1"/>
        <end position="49"/>
    </location>
</feature>
<dbReference type="Proteomes" id="UP000619293">
    <property type="component" value="Unassembled WGS sequence"/>
</dbReference>
<keyword evidence="3" id="KW-1185">Reference proteome</keyword>
<evidence type="ECO:0000313" key="3">
    <source>
        <dbReference type="Proteomes" id="UP000619293"/>
    </source>
</evidence>
<dbReference type="AlphaFoldDB" id="A0A8J3K446"/>
<evidence type="ECO:0000256" key="1">
    <source>
        <dbReference type="SAM" id="MobiDB-lite"/>
    </source>
</evidence>
<name>A0A8J3K446_9ACTN</name>
<protein>
    <submittedName>
        <fullName evidence="2">Uncharacterized protein</fullName>
    </submittedName>
</protein>
<reference evidence="2 3" key="1">
    <citation type="submission" date="2021-01" db="EMBL/GenBank/DDBJ databases">
        <title>Whole genome shotgun sequence of Catellatospora chokoriensis NBRC 107358.</title>
        <authorList>
            <person name="Komaki H."/>
            <person name="Tamura T."/>
        </authorList>
    </citation>
    <scope>NUCLEOTIDE SEQUENCE [LARGE SCALE GENOMIC DNA]</scope>
    <source>
        <strain evidence="2 3">NBRC 107358</strain>
    </source>
</reference>
<feature type="compositionally biased region" description="Basic and acidic residues" evidence="1">
    <location>
        <begin position="1"/>
        <end position="38"/>
    </location>
</feature>
<gene>
    <name evidence="2" type="ORF">Cch02nite_55210</name>
</gene>
<comment type="caution">
    <text evidence="2">The sequence shown here is derived from an EMBL/GenBank/DDBJ whole genome shotgun (WGS) entry which is preliminary data.</text>
</comment>
<evidence type="ECO:0000313" key="2">
    <source>
        <dbReference type="EMBL" id="GIF92077.1"/>
    </source>
</evidence>
<dbReference type="EMBL" id="BONG01000040">
    <property type="protein sequence ID" value="GIF92077.1"/>
    <property type="molecule type" value="Genomic_DNA"/>
</dbReference>
<sequence length="77" mass="8638">MHAELGEHLVGEHDAVLGEHGDGDRPHSDEDGGDDRADGGPWRGIRVRGWGHGRNMRRNTLPVTVWEHSRTVPWRDA</sequence>
<accession>A0A8J3K446</accession>
<proteinExistence type="predicted"/>
<organism evidence="2 3">
    <name type="scientific">Catellatospora chokoriensis</name>
    <dbReference type="NCBI Taxonomy" id="310353"/>
    <lineage>
        <taxon>Bacteria</taxon>
        <taxon>Bacillati</taxon>
        <taxon>Actinomycetota</taxon>
        <taxon>Actinomycetes</taxon>
        <taxon>Micromonosporales</taxon>
        <taxon>Micromonosporaceae</taxon>
        <taxon>Catellatospora</taxon>
    </lineage>
</organism>